<sequence>MSVLKGHLDPVVAREGLFCLGGALFGILLHHGVFIRGEWHHQAPKILRVYAAAFGCVAIIRIIYCRVDATSRLASDLVWASFFHVLGLFMSILLYRRFFRCLKRANFPGPRWARYTKIWQIWENRNSRNHIYLHGLRQRPDDVVRTGPSEATVFLPEAHEAVGGRQSECVKSEFYDLLWPAQAIFAARDKAVHVKRRKDWQYGFSSGAMEHHKRKVLEWVDELDSQLAKKAKARSTVNVAEYFLWFTYVIMGSFTFSNSFGMLERQEWHGEDCFVEGTKFIPERWSTRPEMVLHLAVHMPFSIGQYSCLGQQLGWRIMRYTIAMVNRKYRFHLAPGYDGSDMEKDKLDKFSAFPGMVPLRFELRDP</sequence>
<keyword evidence="8" id="KW-0812">Transmembrane</keyword>
<dbReference type="PANTHER" id="PTHR24305:SF187">
    <property type="entry name" value="P450, PUTATIVE (EUROFUNG)-RELATED"/>
    <property type="match status" value="1"/>
</dbReference>
<comment type="similarity">
    <text evidence="2">Belongs to the cytochrome P450 family.</text>
</comment>
<comment type="cofactor">
    <cofactor evidence="1">
        <name>heme</name>
        <dbReference type="ChEBI" id="CHEBI:30413"/>
    </cofactor>
</comment>
<keyword evidence="7" id="KW-0503">Monooxygenase</keyword>
<keyword evidence="3" id="KW-0349">Heme</keyword>
<evidence type="ECO:0000313" key="10">
    <source>
        <dbReference type="Proteomes" id="UP001446871"/>
    </source>
</evidence>
<dbReference type="Pfam" id="PF00067">
    <property type="entry name" value="p450"/>
    <property type="match status" value="1"/>
</dbReference>
<dbReference type="Proteomes" id="UP001446871">
    <property type="component" value="Unassembled WGS sequence"/>
</dbReference>
<organism evidence="9 10">
    <name type="scientific">Apiospora saccharicola</name>
    <dbReference type="NCBI Taxonomy" id="335842"/>
    <lineage>
        <taxon>Eukaryota</taxon>
        <taxon>Fungi</taxon>
        <taxon>Dikarya</taxon>
        <taxon>Ascomycota</taxon>
        <taxon>Pezizomycotina</taxon>
        <taxon>Sordariomycetes</taxon>
        <taxon>Xylariomycetidae</taxon>
        <taxon>Amphisphaeriales</taxon>
        <taxon>Apiosporaceae</taxon>
        <taxon>Apiospora</taxon>
    </lineage>
</organism>
<proteinExistence type="inferred from homology"/>
<accession>A0ABR1U5V0</accession>
<gene>
    <name evidence="9" type="ORF">PG996_013584</name>
</gene>
<feature type="transmembrane region" description="Helical" evidence="8">
    <location>
        <begin position="239"/>
        <end position="256"/>
    </location>
</feature>
<evidence type="ECO:0000256" key="6">
    <source>
        <dbReference type="ARBA" id="ARBA00023004"/>
    </source>
</evidence>
<comment type="caution">
    <text evidence="9">The sequence shown here is derived from an EMBL/GenBank/DDBJ whole genome shotgun (WGS) entry which is preliminary data.</text>
</comment>
<evidence type="ECO:0000256" key="5">
    <source>
        <dbReference type="ARBA" id="ARBA00023002"/>
    </source>
</evidence>
<keyword evidence="6" id="KW-0408">Iron</keyword>
<evidence type="ECO:0000313" key="9">
    <source>
        <dbReference type="EMBL" id="KAK8054283.1"/>
    </source>
</evidence>
<evidence type="ECO:0000256" key="7">
    <source>
        <dbReference type="ARBA" id="ARBA00023033"/>
    </source>
</evidence>
<feature type="transmembrane region" description="Helical" evidence="8">
    <location>
        <begin position="46"/>
        <end position="64"/>
    </location>
</feature>
<evidence type="ECO:0000256" key="4">
    <source>
        <dbReference type="ARBA" id="ARBA00022723"/>
    </source>
</evidence>
<reference evidence="9 10" key="1">
    <citation type="submission" date="2023-01" db="EMBL/GenBank/DDBJ databases">
        <title>Analysis of 21 Apiospora genomes using comparative genomics revels a genus with tremendous synthesis potential of carbohydrate active enzymes and secondary metabolites.</title>
        <authorList>
            <person name="Sorensen T."/>
        </authorList>
    </citation>
    <scope>NUCLEOTIDE SEQUENCE [LARGE SCALE GENOMIC DNA]</scope>
    <source>
        <strain evidence="9 10">CBS 83171</strain>
    </source>
</reference>
<protein>
    <submittedName>
        <fullName evidence="9">Benzoate 4-monooxygenase cytochrome P450</fullName>
    </submittedName>
</protein>
<dbReference type="PANTHER" id="PTHR24305">
    <property type="entry name" value="CYTOCHROME P450"/>
    <property type="match status" value="1"/>
</dbReference>
<keyword evidence="4" id="KW-0479">Metal-binding</keyword>
<evidence type="ECO:0000256" key="8">
    <source>
        <dbReference type="SAM" id="Phobius"/>
    </source>
</evidence>
<feature type="transmembrane region" description="Helical" evidence="8">
    <location>
        <begin position="12"/>
        <end position="34"/>
    </location>
</feature>
<evidence type="ECO:0000256" key="2">
    <source>
        <dbReference type="ARBA" id="ARBA00010617"/>
    </source>
</evidence>
<evidence type="ECO:0000256" key="3">
    <source>
        <dbReference type="ARBA" id="ARBA00022617"/>
    </source>
</evidence>
<dbReference type="SUPFAM" id="SSF48264">
    <property type="entry name" value="Cytochrome P450"/>
    <property type="match status" value="2"/>
</dbReference>
<dbReference type="EMBL" id="JAQQWM010000008">
    <property type="protein sequence ID" value="KAK8054283.1"/>
    <property type="molecule type" value="Genomic_DNA"/>
</dbReference>
<feature type="transmembrane region" description="Helical" evidence="8">
    <location>
        <begin position="76"/>
        <end position="95"/>
    </location>
</feature>
<evidence type="ECO:0000256" key="1">
    <source>
        <dbReference type="ARBA" id="ARBA00001971"/>
    </source>
</evidence>
<dbReference type="InterPro" id="IPR050121">
    <property type="entry name" value="Cytochrome_P450_monoxygenase"/>
</dbReference>
<keyword evidence="10" id="KW-1185">Reference proteome</keyword>
<dbReference type="InterPro" id="IPR001128">
    <property type="entry name" value="Cyt_P450"/>
</dbReference>
<keyword evidence="5" id="KW-0560">Oxidoreductase</keyword>
<dbReference type="InterPro" id="IPR036396">
    <property type="entry name" value="Cyt_P450_sf"/>
</dbReference>
<name>A0ABR1U5V0_9PEZI</name>
<keyword evidence="8" id="KW-0472">Membrane</keyword>
<dbReference type="Gene3D" id="1.10.630.10">
    <property type="entry name" value="Cytochrome P450"/>
    <property type="match status" value="2"/>
</dbReference>
<keyword evidence="8" id="KW-1133">Transmembrane helix</keyword>